<feature type="domain" description="YCII-related" evidence="3">
    <location>
        <begin position="48"/>
        <end position="118"/>
    </location>
</feature>
<evidence type="ECO:0000313" key="4">
    <source>
        <dbReference type="EMBL" id="BFG69807.1"/>
    </source>
</evidence>
<dbReference type="SUPFAM" id="SSF54909">
    <property type="entry name" value="Dimeric alpha+beta barrel"/>
    <property type="match status" value="1"/>
</dbReference>
<sequence length="133" mass="14795">MKKVLLLVFLAAICSIANAQNNPKPEEQIRKYWFVLLLKGPVRNQDSATAAKIQRGHLDNMDKMYYDGKLKVAGPFGDGKDWQGIFIFDCATKEEVENLLKTDPAIAAGRLIADIRPWYTAPTGSFVPGKPKS</sequence>
<name>A0AAT9GH34_9BACT</name>
<evidence type="ECO:0000259" key="3">
    <source>
        <dbReference type="Pfam" id="PF03795"/>
    </source>
</evidence>
<feature type="chain" id="PRO_5043456757" description="YCII-related domain-containing protein" evidence="2">
    <location>
        <begin position="20"/>
        <end position="133"/>
    </location>
</feature>
<protein>
    <recommendedName>
        <fullName evidence="3">YCII-related domain-containing protein</fullName>
    </recommendedName>
</protein>
<dbReference type="Pfam" id="PF03795">
    <property type="entry name" value="YCII"/>
    <property type="match status" value="1"/>
</dbReference>
<keyword evidence="2" id="KW-0732">Signal</keyword>
<dbReference type="Gene3D" id="3.30.70.1060">
    <property type="entry name" value="Dimeric alpha+beta barrel"/>
    <property type="match status" value="1"/>
</dbReference>
<accession>A0AAT9GH34</accession>
<feature type="signal peptide" evidence="2">
    <location>
        <begin position="1"/>
        <end position="19"/>
    </location>
</feature>
<dbReference type="EMBL" id="AP029612">
    <property type="protein sequence ID" value="BFG69807.1"/>
    <property type="molecule type" value="Genomic_DNA"/>
</dbReference>
<reference evidence="4" key="1">
    <citation type="submission" date="2024-02" db="EMBL/GenBank/DDBJ databases">
        <title>Sediminibacterium planktonica sp. nov. and Sediminibacterium longus sp. nov., isolated from surface lake and river water.</title>
        <authorList>
            <person name="Watanabe K."/>
            <person name="Takemine S."/>
            <person name="Ishii Y."/>
            <person name="Ogata Y."/>
            <person name="Shindo C."/>
            <person name="Suda W."/>
        </authorList>
    </citation>
    <scope>NUCLEOTIDE SEQUENCE</scope>
    <source>
        <strain evidence="4">KACHI17</strain>
    </source>
</reference>
<dbReference type="InterPro" id="IPR011008">
    <property type="entry name" value="Dimeric_a/b-barrel"/>
</dbReference>
<proteinExistence type="inferred from homology"/>
<organism evidence="4">
    <name type="scientific">Sediminibacterium sp. KACHI17</name>
    <dbReference type="NCBI Taxonomy" id="1751071"/>
    <lineage>
        <taxon>Bacteria</taxon>
        <taxon>Pseudomonadati</taxon>
        <taxon>Bacteroidota</taxon>
        <taxon>Chitinophagia</taxon>
        <taxon>Chitinophagales</taxon>
        <taxon>Chitinophagaceae</taxon>
        <taxon>Sediminibacterium</taxon>
    </lineage>
</organism>
<evidence type="ECO:0000256" key="1">
    <source>
        <dbReference type="ARBA" id="ARBA00007689"/>
    </source>
</evidence>
<dbReference type="AlphaFoldDB" id="A0AAT9GH34"/>
<dbReference type="InterPro" id="IPR005545">
    <property type="entry name" value="YCII"/>
</dbReference>
<comment type="similarity">
    <text evidence="1">Belongs to the YciI family.</text>
</comment>
<gene>
    <name evidence="4" type="ORF">KACHI17_06880</name>
</gene>
<dbReference type="RefSeq" id="WP_353550109.1">
    <property type="nucleotide sequence ID" value="NZ_AP029612.1"/>
</dbReference>
<evidence type="ECO:0000256" key="2">
    <source>
        <dbReference type="SAM" id="SignalP"/>
    </source>
</evidence>